<dbReference type="AlphaFoldDB" id="A0AAQ4FNN5"/>
<keyword evidence="3" id="KW-1185">Reference proteome</keyword>
<feature type="compositionally biased region" description="Polar residues" evidence="1">
    <location>
        <begin position="15"/>
        <end position="33"/>
    </location>
</feature>
<dbReference type="EMBL" id="JARKHS020001085">
    <property type="protein sequence ID" value="KAK8788178.1"/>
    <property type="molecule type" value="Genomic_DNA"/>
</dbReference>
<protein>
    <submittedName>
        <fullName evidence="2">Uncharacterized protein</fullName>
    </submittedName>
</protein>
<evidence type="ECO:0000313" key="2">
    <source>
        <dbReference type="EMBL" id="KAK8788178.1"/>
    </source>
</evidence>
<dbReference type="Proteomes" id="UP001321473">
    <property type="component" value="Unassembled WGS sequence"/>
</dbReference>
<organism evidence="2 3">
    <name type="scientific">Amblyomma americanum</name>
    <name type="common">Lone star tick</name>
    <dbReference type="NCBI Taxonomy" id="6943"/>
    <lineage>
        <taxon>Eukaryota</taxon>
        <taxon>Metazoa</taxon>
        <taxon>Ecdysozoa</taxon>
        <taxon>Arthropoda</taxon>
        <taxon>Chelicerata</taxon>
        <taxon>Arachnida</taxon>
        <taxon>Acari</taxon>
        <taxon>Parasitiformes</taxon>
        <taxon>Ixodida</taxon>
        <taxon>Ixodoidea</taxon>
        <taxon>Ixodidae</taxon>
        <taxon>Amblyomminae</taxon>
        <taxon>Amblyomma</taxon>
    </lineage>
</organism>
<name>A0AAQ4FNN5_AMBAM</name>
<reference evidence="2 3" key="1">
    <citation type="journal article" date="2023" name="Arcadia Sci">
        <title>De novo assembly of a long-read Amblyomma americanum tick genome.</title>
        <authorList>
            <person name="Chou S."/>
            <person name="Poskanzer K.E."/>
            <person name="Rollins M."/>
            <person name="Thuy-Boun P.S."/>
        </authorList>
    </citation>
    <scope>NUCLEOTIDE SEQUENCE [LARGE SCALE GENOMIC DNA]</scope>
    <source>
        <strain evidence="2">F_SG_1</strain>
        <tissue evidence="2">Salivary glands</tissue>
    </source>
</reference>
<gene>
    <name evidence="2" type="ORF">V5799_022048</name>
</gene>
<proteinExistence type="predicted"/>
<comment type="caution">
    <text evidence="2">The sequence shown here is derived from an EMBL/GenBank/DDBJ whole genome shotgun (WGS) entry which is preliminary data.</text>
</comment>
<feature type="region of interest" description="Disordered" evidence="1">
    <location>
        <begin position="1"/>
        <end position="62"/>
    </location>
</feature>
<accession>A0AAQ4FNN5</accession>
<sequence>MGQSTTSPRRPLRSISGSGTSISAHEAYSSSHIGVTGRHPNASLKERSLRKAPVSQLPSTSWRRFRQSCMNERWGVLVISNALQSQPMMHSLPCQTD</sequence>
<evidence type="ECO:0000256" key="1">
    <source>
        <dbReference type="SAM" id="MobiDB-lite"/>
    </source>
</evidence>
<evidence type="ECO:0000313" key="3">
    <source>
        <dbReference type="Proteomes" id="UP001321473"/>
    </source>
</evidence>